<comment type="caution">
    <text evidence="2">The sequence shown here is derived from an EMBL/GenBank/DDBJ whole genome shotgun (WGS) entry which is preliminary data.</text>
</comment>
<name>A0ABS0IM82_9BACT</name>
<sequence length="166" mass="17132">MRTPLLFALCALSLASCVGSRPVDTPPPTPSVAFVSTPLVLDSLADLPAYLVPAPAGSTPRQRRQWQKAQTANLARSGLQPRTVKIKHSAVATGAGSTALTKPAGSVAAGAGAVATTVTKPKAPVAAAPGAVATATTEQGLSYWWLLVPVVGLLYWQRKRLAMLLL</sequence>
<dbReference type="Proteomes" id="UP000597617">
    <property type="component" value="Unassembled WGS sequence"/>
</dbReference>
<feature type="signal peptide" evidence="1">
    <location>
        <begin position="1"/>
        <end position="20"/>
    </location>
</feature>
<keyword evidence="3" id="KW-1185">Reference proteome</keyword>
<protein>
    <submittedName>
        <fullName evidence="2">Uncharacterized protein</fullName>
    </submittedName>
</protein>
<reference evidence="2 3" key="1">
    <citation type="submission" date="2020-11" db="EMBL/GenBank/DDBJ databases">
        <authorList>
            <person name="Kim M.K."/>
        </authorList>
    </citation>
    <scope>NUCLEOTIDE SEQUENCE [LARGE SCALE GENOMIC DNA]</scope>
    <source>
        <strain evidence="2 3">BT683</strain>
    </source>
</reference>
<keyword evidence="1" id="KW-0732">Signal</keyword>
<evidence type="ECO:0000313" key="2">
    <source>
        <dbReference type="EMBL" id="MBF9239451.1"/>
    </source>
</evidence>
<gene>
    <name evidence="2" type="ORF">I2I05_18810</name>
</gene>
<feature type="chain" id="PRO_5045050621" evidence="1">
    <location>
        <begin position="21"/>
        <end position="166"/>
    </location>
</feature>
<accession>A0ABS0IM82</accession>
<evidence type="ECO:0000313" key="3">
    <source>
        <dbReference type="Proteomes" id="UP000597617"/>
    </source>
</evidence>
<evidence type="ECO:0000256" key="1">
    <source>
        <dbReference type="SAM" id="SignalP"/>
    </source>
</evidence>
<dbReference type="PROSITE" id="PS51257">
    <property type="entry name" value="PROKAR_LIPOPROTEIN"/>
    <property type="match status" value="1"/>
</dbReference>
<dbReference type="EMBL" id="JADQDQ010000013">
    <property type="protein sequence ID" value="MBF9239451.1"/>
    <property type="molecule type" value="Genomic_DNA"/>
</dbReference>
<dbReference type="RefSeq" id="WP_196283803.1">
    <property type="nucleotide sequence ID" value="NZ_JADQDQ010000013.1"/>
</dbReference>
<proteinExistence type="predicted"/>
<organism evidence="2 3">
    <name type="scientific">Hymenobacter jeongseonensis</name>
    <dbReference type="NCBI Taxonomy" id="2791027"/>
    <lineage>
        <taxon>Bacteria</taxon>
        <taxon>Pseudomonadati</taxon>
        <taxon>Bacteroidota</taxon>
        <taxon>Cytophagia</taxon>
        <taxon>Cytophagales</taxon>
        <taxon>Hymenobacteraceae</taxon>
        <taxon>Hymenobacter</taxon>
    </lineage>
</organism>